<reference evidence="1" key="2">
    <citation type="submission" date="2023-06" db="EMBL/GenBank/DDBJ databases">
        <authorList>
            <consortium name="Lawrence Berkeley National Laboratory"/>
            <person name="Mondo S.J."/>
            <person name="Hensen N."/>
            <person name="Bonometti L."/>
            <person name="Westerberg I."/>
            <person name="Brannstrom I.O."/>
            <person name="Guillou S."/>
            <person name="Cros-Aarteil S."/>
            <person name="Calhoun S."/>
            <person name="Haridas S."/>
            <person name="Kuo A."/>
            <person name="Pangilinan J."/>
            <person name="Riley R."/>
            <person name="Labutti K."/>
            <person name="Andreopoulos B."/>
            <person name="Lipzen A."/>
            <person name="Chen C."/>
            <person name="Yanf M."/>
            <person name="Daum C."/>
            <person name="Ng V."/>
            <person name="Clum A."/>
            <person name="Steindorff A."/>
            <person name="Ohm R."/>
            <person name="Martin F."/>
            <person name="Silar P."/>
            <person name="Natvig D."/>
            <person name="Lalanne C."/>
            <person name="Gautier V."/>
            <person name="Ament-Velasquez S.L."/>
            <person name="Kruys A."/>
            <person name="Hutchinson M.I."/>
            <person name="Powell A.J."/>
            <person name="Barry K."/>
            <person name="Miller A.N."/>
            <person name="Grigoriev I.V."/>
            <person name="Debuchy R."/>
            <person name="Gladieux P."/>
            <person name="Thoren M.H."/>
            <person name="Johannesson H."/>
        </authorList>
    </citation>
    <scope>NUCLEOTIDE SEQUENCE</scope>
    <source>
        <strain evidence="1">CBS 626.80</strain>
    </source>
</reference>
<sequence length="112" mass="12471">LNSYLGGEALLAHYTIASNGKSLSTTDVLIDSGANGNIFVSKTFANKLIEDLRIEQLRRFEPHAVGGYDGQYSEIIQRYLRGTLQVQNRILPGEVIIVVNLGYDLILGKYWL</sequence>
<gene>
    <name evidence="1" type="ORF">QBC32DRAFT_191424</name>
</gene>
<name>A0AAN6SB55_9PEZI</name>
<dbReference type="InterPro" id="IPR021109">
    <property type="entry name" value="Peptidase_aspartic_dom_sf"/>
</dbReference>
<evidence type="ECO:0000313" key="2">
    <source>
        <dbReference type="Proteomes" id="UP001303222"/>
    </source>
</evidence>
<dbReference type="Gene3D" id="2.40.70.10">
    <property type="entry name" value="Acid Proteases"/>
    <property type="match status" value="1"/>
</dbReference>
<accession>A0AAN6SB55</accession>
<reference evidence="1" key="1">
    <citation type="journal article" date="2023" name="Mol. Phylogenet. Evol.">
        <title>Genome-scale phylogeny and comparative genomics of the fungal order Sordariales.</title>
        <authorList>
            <person name="Hensen N."/>
            <person name="Bonometti L."/>
            <person name="Westerberg I."/>
            <person name="Brannstrom I.O."/>
            <person name="Guillou S."/>
            <person name="Cros-Aarteil S."/>
            <person name="Calhoun S."/>
            <person name="Haridas S."/>
            <person name="Kuo A."/>
            <person name="Mondo S."/>
            <person name="Pangilinan J."/>
            <person name="Riley R."/>
            <person name="LaButti K."/>
            <person name="Andreopoulos B."/>
            <person name="Lipzen A."/>
            <person name="Chen C."/>
            <person name="Yan M."/>
            <person name="Daum C."/>
            <person name="Ng V."/>
            <person name="Clum A."/>
            <person name="Steindorff A."/>
            <person name="Ohm R.A."/>
            <person name="Martin F."/>
            <person name="Silar P."/>
            <person name="Natvig D.O."/>
            <person name="Lalanne C."/>
            <person name="Gautier V."/>
            <person name="Ament-Velasquez S.L."/>
            <person name="Kruys A."/>
            <person name="Hutchinson M.I."/>
            <person name="Powell A.J."/>
            <person name="Barry K."/>
            <person name="Miller A.N."/>
            <person name="Grigoriev I.V."/>
            <person name="Debuchy R."/>
            <person name="Gladieux P."/>
            <person name="Hiltunen Thoren M."/>
            <person name="Johannesson H."/>
        </authorList>
    </citation>
    <scope>NUCLEOTIDE SEQUENCE</scope>
    <source>
        <strain evidence="1">CBS 626.80</strain>
    </source>
</reference>
<dbReference type="AlphaFoldDB" id="A0AAN6SB55"/>
<feature type="non-terminal residue" evidence="1">
    <location>
        <position position="112"/>
    </location>
</feature>
<comment type="caution">
    <text evidence="1">The sequence shown here is derived from an EMBL/GenBank/DDBJ whole genome shotgun (WGS) entry which is preliminary data.</text>
</comment>
<keyword evidence="2" id="KW-1185">Reference proteome</keyword>
<organism evidence="1 2">
    <name type="scientific">Pseudoneurospora amorphoporcata</name>
    <dbReference type="NCBI Taxonomy" id="241081"/>
    <lineage>
        <taxon>Eukaryota</taxon>
        <taxon>Fungi</taxon>
        <taxon>Dikarya</taxon>
        <taxon>Ascomycota</taxon>
        <taxon>Pezizomycotina</taxon>
        <taxon>Sordariomycetes</taxon>
        <taxon>Sordariomycetidae</taxon>
        <taxon>Sordariales</taxon>
        <taxon>Sordariaceae</taxon>
        <taxon>Pseudoneurospora</taxon>
    </lineage>
</organism>
<evidence type="ECO:0000313" key="1">
    <source>
        <dbReference type="EMBL" id="KAK3946713.1"/>
    </source>
</evidence>
<dbReference type="EMBL" id="MU859557">
    <property type="protein sequence ID" value="KAK3946713.1"/>
    <property type="molecule type" value="Genomic_DNA"/>
</dbReference>
<dbReference type="CDD" id="cd00303">
    <property type="entry name" value="retropepsin_like"/>
    <property type="match status" value="1"/>
</dbReference>
<proteinExistence type="predicted"/>
<dbReference type="Proteomes" id="UP001303222">
    <property type="component" value="Unassembled WGS sequence"/>
</dbReference>
<protein>
    <submittedName>
        <fullName evidence="1">Uncharacterized protein</fullName>
    </submittedName>
</protein>
<feature type="non-terminal residue" evidence="1">
    <location>
        <position position="1"/>
    </location>
</feature>